<accession>A0A8J3Z276</accession>
<evidence type="ECO:0000313" key="3">
    <source>
        <dbReference type="Proteomes" id="UP000612585"/>
    </source>
</evidence>
<keyword evidence="1" id="KW-1133">Transmembrane helix</keyword>
<feature type="transmembrane region" description="Helical" evidence="1">
    <location>
        <begin position="100"/>
        <end position="120"/>
    </location>
</feature>
<proteinExistence type="predicted"/>
<dbReference type="AlphaFoldDB" id="A0A8J3Z276"/>
<comment type="caution">
    <text evidence="2">The sequence shown here is derived from an EMBL/GenBank/DDBJ whole genome shotgun (WGS) entry which is preliminary data.</text>
</comment>
<keyword evidence="1" id="KW-0472">Membrane</keyword>
<dbReference type="RefSeq" id="WP_203990889.1">
    <property type="nucleotide sequence ID" value="NZ_BOPG01000012.1"/>
</dbReference>
<protein>
    <submittedName>
        <fullName evidence="2">Uncharacterized protein</fullName>
    </submittedName>
</protein>
<organism evidence="2 3">
    <name type="scientific">Virgisporangium aurantiacum</name>
    <dbReference type="NCBI Taxonomy" id="175570"/>
    <lineage>
        <taxon>Bacteria</taxon>
        <taxon>Bacillati</taxon>
        <taxon>Actinomycetota</taxon>
        <taxon>Actinomycetes</taxon>
        <taxon>Micromonosporales</taxon>
        <taxon>Micromonosporaceae</taxon>
        <taxon>Virgisporangium</taxon>
    </lineage>
</organism>
<dbReference type="EMBL" id="BOPG01000012">
    <property type="protein sequence ID" value="GIJ54963.1"/>
    <property type="molecule type" value="Genomic_DNA"/>
</dbReference>
<name>A0A8J3Z276_9ACTN</name>
<evidence type="ECO:0000313" key="2">
    <source>
        <dbReference type="EMBL" id="GIJ54963.1"/>
    </source>
</evidence>
<sequence length="154" mass="16137">MSVVLAPPMLVVAPRRTAPPSVHVIAVLQYLGGVAALAAGALFGYLAVVAGRDVQTEEDFFDPTTIAIAFGVLAGVLALSGLVAILLGRKVQRGRQWARVVVLMLSLISAISIVGCIVLYQAGVWTAIGVAYPALCAGLLNTRAARSWFHLGDW</sequence>
<keyword evidence="1" id="KW-0812">Transmembrane</keyword>
<evidence type="ECO:0000256" key="1">
    <source>
        <dbReference type="SAM" id="Phobius"/>
    </source>
</evidence>
<feature type="transmembrane region" description="Helical" evidence="1">
    <location>
        <begin position="66"/>
        <end position="88"/>
    </location>
</feature>
<gene>
    <name evidence="2" type="ORF">Vau01_024790</name>
</gene>
<reference evidence="2" key="1">
    <citation type="submission" date="2021-01" db="EMBL/GenBank/DDBJ databases">
        <title>Whole genome shotgun sequence of Virgisporangium aurantiacum NBRC 16421.</title>
        <authorList>
            <person name="Komaki H."/>
            <person name="Tamura T."/>
        </authorList>
    </citation>
    <scope>NUCLEOTIDE SEQUENCE</scope>
    <source>
        <strain evidence="2">NBRC 16421</strain>
    </source>
</reference>
<dbReference type="Proteomes" id="UP000612585">
    <property type="component" value="Unassembled WGS sequence"/>
</dbReference>
<feature type="transmembrane region" description="Helical" evidence="1">
    <location>
        <begin position="24"/>
        <end position="46"/>
    </location>
</feature>
<keyword evidence="3" id="KW-1185">Reference proteome</keyword>